<reference evidence="1" key="1">
    <citation type="submission" date="2018-06" db="EMBL/GenBank/DDBJ databases">
        <authorList>
            <person name="Zhirakovskaya E."/>
        </authorList>
    </citation>
    <scope>NUCLEOTIDE SEQUENCE</scope>
</reference>
<name>A0A3B0XC58_9ZZZZ</name>
<evidence type="ECO:0000313" key="1">
    <source>
        <dbReference type="EMBL" id="VAW62140.1"/>
    </source>
</evidence>
<dbReference type="SUPFAM" id="SSF53300">
    <property type="entry name" value="vWA-like"/>
    <property type="match status" value="1"/>
</dbReference>
<dbReference type="PANTHER" id="PTHR36846:SF1">
    <property type="entry name" value="PROTEIN VIAA"/>
    <property type="match status" value="1"/>
</dbReference>
<gene>
    <name evidence="1" type="ORF">MNBD_GAMMA11-969</name>
</gene>
<evidence type="ECO:0008006" key="2">
    <source>
        <dbReference type="Google" id="ProtNLM"/>
    </source>
</evidence>
<accession>A0A3B0XC58</accession>
<dbReference type="InterPro" id="IPR036465">
    <property type="entry name" value="vWFA_dom_sf"/>
</dbReference>
<dbReference type="EMBL" id="UOFG01000163">
    <property type="protein sequence ID" value="VAW62140.1"/>
    <property type="molecule type" value="Genomic_DNA"/>
</dbReference>
<protein>
    <recommendedName>
        <fullName evidence="2">VWFA domain-containing protein</fullName>
    </recommendedName>
</protein>
<organism evidence="1">
    <name type="scientific">hydrothermal vent metagenome</name>
    <dbReference type="NCBI Taxonomy" id="652676"/>
    <lineage>
        <taxon>unclassified sequences</taxon>
        <taxon>metagenomes</taxon>
        <taxon>ecological metagenomes</taxon>
    </lineage>
</organism>
<dbReference type="PANTHER" id="PTHR36846">
    <property type="entry name" value="PROTEIN VIAA"/>
    <property type="match status" value="1"/>
</dbReference>
<dbReference type="GO" id="GO:0005829">
    <property type="term" value="C:cytosol"/>
    <property type="evidence" value="ECO:0007669"/>
    <property type="project" value="TreeGrafter"/>
</dbReference>
<dbReference type="Gene3D" id="3.40.50.410">
    <property type="entry name" value="von Willebrand factor, type A domain"/>
    <property type="match status" value="1"/>
</dbReference>
<dbReference type="AlphaFoldDB" id="A0A3B0XC58"/>
<sequence>MQATPRHRKPLDYLDEIPEKLYQCVITHRYRRRITDSPSNVPQCNLQQRCLSVLKIRRFLLTPAALLTPQHIEAWLEEALAEVVCRQLNESKLLATTRSQPDVADEVIIEILNGLNQIYISGQLTGNESMMAFERELDCSFVDAQRTNRQSLIESEAMQALNRRFQIQRHLGWDLSTGIESAMDVSQLLKTHEAVKSSKQLQSVIRLLGRCQPTKIKQTRDAGFSYSASDGVKNYDTLPDEYTINSVTGVCYGDDLCRMLPSELALLGHPILKKLWHARRAESQLLNYHFRGVLSTHLPEFKKQGSSLSKRASTSVKANGPVILCVDTSASMKGKPERLAKAIALECMRVAYIEKRNCYLYCFSGSQQIKTFELNLNHGWKVVIEFLRLSFNGGTDINSVLLQASEKLAHNDWAFADVLLVSDGRFQINDSVVSAFAALNANVRILGAQVSNWSSARFSVLCHPTFRLNNAID</sequence>
<proteinExistence type="predicted"/>